<proteinExistence type="predicted"/>
<keyword evidence="1" id="KW-0732">Signal</keyword>
<sequence length="67" mass="7249">MLSGSDERVMLICVFAVLLRSLVHMSSLALAAAASESQISSSFLQIVVSYFVHTEYLLVEVEISSGL</sequence>
<accession>A0A8T0HDQ7</accession>
<dbReference type="AlphaFoldDB" id="A0A8T0HDQ7"/>
<protein>
    <recommendedName>
        <fullName evidence="4">Secreted protein</fullName>
    </recommendedName>
</protein>
<reference evidence="2 3" key="1">
    <citation type="submission" date="2020-06" db="EMBL/GenBank/DDBJ databases">
        <title>WGS assembly of Ceratodon purpureus strain R40.</title>
        <authorList>
            <person name="Carey S.B."/>
            <person name="Jenkins J."/>
            <person name="Shu S."/>
            <person name="Lovell J.T."/>
            <person name="Sreedasyam A."/>
            <person name="Maumus F."/>
            <person name="Tiley G.P."/>
            <person name="Fernandez-Pozo N."/>
            <person name="Barry K."/>
            <person name="Chen C."/>
            <person name="Wang M."/>
            <person name="Lipzen A."/>
            <person name="Daum C."/>
            <person name="Saski C.A."/>
            <person name="Payton A.C."/>
            <person name="Mcbreen J.C."/>
            <person name="Conrad R.E."/>
            <person name="Kollar L.M."/>
            <person name="Olsson S."/>
            <person name="Huttunen S."/>
            <person name="Landis J.B."/>
            <person name="Wickett N.J."/>
            <person name="Johnson M.G."/>
            <person name="Rensing S.A."/>
            <person name="Grimwood J."/>
            <person name="Schmutz J."/>
            <person name="Mcdaniel S.F."/>
        </authorList>
    </citation>
    <scope>NUCLEOTIDE SEQUENCE [LARGE SCALE GENOMIC DNA]</scope>
    <source>
        <strain evidence="2 3">R40</strain>
    </source>
</reference>
<dbReference type="EMBL" id="CM026427">
    <property type="protein sequence ID" value="KAG0569936.1"/>
    <property type="molecule type" value="Genomic_DNA"/>
</dbReference>
<evidence type="ECO:0000313" key="2">
    <source>
        <dbReference type="EMBL" id="KAG0569936.1"/>
    </source>
</evidence>
<name>A0A8T0HDQ7_CERPU</name>
<organism evidence="2 3">
    <name type="scientific">Ceratodon purpureus</name>
    <name type="common">Fire moss</name>
    <name type="synonym">Dicranum purpureum</name>
    <dbReference type="NCBI Taxonomy" id="3225"/>
    <lineage>
        <taxon>Eukaryota</taxon>
        <taxon>Viridiplantae</taxon>
        <taxon>Streptophyta</taxon>
        <taxon>Embryophyta</taxon>
        <taxon>Bryophyta</taxon>
        <taxon>Bryophytina</taxon>
        <taxon>Bryopsida</taxon>
        <taxon>Dicranidae</taxon>
        <taxon>Pseudoditrichales</taxon>
        <taxon>Ditrichaceae</taxon>
        <taxon>Ceratodon</taxon>
    </lineage>
</organism>
<comment type="caution">
    <text evidence="2">The sequence shown here is derived from an EMBL/GenBank/DDBJ whole genome shotgun (WGS) entry which is preliminary data.</text>
</comment>
<keyword evidence="3" id="KW-1185">Reference proteome</keyword>
<evidence type="ECO:0008006" key="4">
    <source>
        <dbReference type="Google" id="ProtNLM"/>
    </source>
</evidence>
<evidence type="ECO:0000256" key="1">
    <source>
        <dbReference type="SAM" id="SignalP"/>
    </source>
</evidence>
<feature type="chain" id="PRO_5035728125" description="Secreted protein" evidence="1">
    <location>
        <begin position="26"/>
        <end position="67"/>
    </location>
</feature>
<dbReference type="Proteomes" id="UP000822688">
    <property type="component" value="Chromosome 6"/>
</dbReference>
<evidence type="ECO:0000313" key="3">
    <source>
        <dbReference type="Proteomes" id="UP000822688"/>
    </source>
</evidence>
<gene>
    <name evidence="2" type="ORF">KC19_6G126600</name>
</gene>
<feature type="signal peptide" evidence="1">
    <location>
        <begin position="1"/>
        <end position="25"/>
    </location>
</feature>